<evidence type="ECO:0000313" key="3">
    <source>
        <dbReference type="EMBL" id="MBV0901105.1"/>
    </source>
</evidence>
<feature type="transmembrane region" description="Helical" evidence="2">
    <location>
        <begin position="296"/>
        <end position="317"/>
    </location>
</feature>
<dbReference type="Pfam" id="PF20108">
    <property type="entry name" value="DUF6498"/>
    <property type="match status" value="1"/>
</dbReference>
<reference evidence="3" key="1">
    <citation type="submission" date="2021-06" db="EMBL/GenBank/DDBJ databases">
        <title>New haloarchaea isolates fom saline soil.</title>
        <authorList>
            <person name="Duran-Viseras A."/>
            <person name="Sanchez-Porro C.S."/>
            <person name="Ventosa A."/>
        </authorList>
    </citation>
    <scope>NUCLEOTIDE SEQUENCE</scope>
    <source>
        <strain evidence="3">JCM 18369</strain>
    </source>
</reference>
<accession>A0AA41KBG1</accession>
<feature type="transmembrane region" description="Helical" evidence="2">
    <location>
        <begin position="93"/>
        <end position="116"/>
    </location>
</feature>
<comment type="caution">
    <text evidence="3">The sequence shown here is derived from an EMBL/GenBank/DDBJ whole genome shotgun (WGS) entry which is preliminary data.</text>
</comment>
<evidence type="ECO:0000256" key="2">
    <source>
        <dbReference type="SAM" id="Phobius"/>
    </source>
</evidence>
<keyword evidence="2" id="KW-0812">Transmembrane</keyword>
<keyword evidence="2" id="KW-1133">Transmembrane helix</keyword>
<name>A0AA41KBG1_9EURY</name>
<protein>
    <submittedName>
        <fullName evidence="3">Uncharacterized protein</fullName>
    </submittedName>
</protein>
<evidence type="ECO:0000313" key="4">
    <source>
        <dbReference type="Proteomes" id="UP001166304"/>
    </source>
</evidence>
<dbReference type="AlphaFoldDB" id="A0AA41KBG1"/>
<dbReference type="EMBL" id="JAHQXE010000001">
    <property type="protein sequence ID" value="MBV0901105.1"/>
    <property type="molecule type" value="Genomic_DNA"/>
</dbReference>
<feature type="transmembrane region" description="Helical" evidence="2">
    <location>
        <begin position="128"/>
        <end position="146"/>
    </location>
</feature>
<gene>
    <name evidence="3" type="ORF">KTS37_04815</name>
</gene>
<evidence type="ECO:0000256" key="1">
    <source>
        <dbReference type="SAM" id="MobiDB-lite"/>
    </source>
</evidence>
<feature type="transmembrane region" description="Helical" evidence="2">
    <location>
        <begin position="31"/>
        <end position="49"/>
    </location>
</feature>
<feature type="transmembrane region" description="Helical" evidence="2">
    <location>
        <begin position="263"/>
        <end position="290"/>
    </location>
</feature>
<feature type="transmembrane region" description="Helical" evidence="2">
    <location>
        <begin position="7"/>
        <end position="25"/>
    </location>
</feature>
<dbReference type="Proteomes" id="UP001166304">
    <property type="component" value="Unassembled WGS sequence"/>
</dbReference>
<organism evidence="3 4">
    <name type="scientific">Haloarcula salina</name>
    <dbReference type="NCBI Taxonomy" id="1429914"/>
    <lineage>
        <taxon>Archaea</taxon>
        <taxon>Methanobacteriati</taxon>
        <taxon>Methanobacteriota</taxon>
        <taxon>Stenosarchaea group</taxon>
        <taxon>Halobacteria</taxon>
        <taxon>Halobacteriales</taxon>
        <taxon>Haloarculaceae</taxon>
        <taxon>Haloarcula</taxon>
    </lineage>
</organism>
<dbReference type="RefSeq" id="WP_162411634.1">
    <property type="nucleotide sequence ID" value="NZ_JAHQXE010000001.1"/>
</dbReference>
<dbReference type="InterPro" id="IPR045466">
    <property type="entry name" value="DUF6498"/>
</dbReference>
<sequence>MSDRRTQLLIAVSVNAVPIAGVLWFDWSLAALLLVYWVELGIDLAFAALRGLFAQRPSEATNDPLVLGAVQHKRGGVRIPGTRLSIQIANVPVVLFALPAFGGVWAFVGAAAIGGAGQAISGSPIDEAAAMTFLLGICGVFVGRGYETVSEYFLAGEYENASVQRALQSGIWPVVVVGTAMAFGGVAAASGLPPSVALAAAVGGKSLFDVADVYRDRLVAFDERDRIDLGFASEPDEWPTVETDLQPPVDRVRPARMPLLIDGVVRGLSVTAVWFIAGLGVLLGGVFVVTSGSVDGGVLVAQVVLLVLAVAASVGVLDRALRYLTMEYRVGRDVVGYDRLFGAPQWRVPGRKLAQDEVDRTLADRLCGTETVVVEHDGRELRLPHLDGESALEPNGPVTEGVPDEAT</sequence>
<proteinExistence type="predicted"/>
<feature type="region of interest" description="Disordered" evidence="1">
    <location>
        <begin position="387"/>
        <end position="407"/>
    </location>
</feature>
<keyword evidence="2" id="KW-0472">Membrane</keyword>
<keyword evidence="4" id="KW-1185">Reference proteome</keyword>